<dbReference type="PANTHER" id="PTHR13261">
    <property type="entry name" value="BRCA2 AND CDKN1A INTERACTING PROTEIN"/>
    <property type="match status" value="1"/>
</dbReference>
<feature type="compositionally biased region" description="Acidic residues" evidence="3">
    <location>
        <begin position="33"/>
        <end position="45"/>
    </location>
</feature>
<dbReference type="InParanoid" id="A0A4Q1B9L2"/>
<protein>
    <recommendedName>
        <fullName evidence="2">Protein BCP1</fullName>
    </recommendedName>
</protein>
<name>A0A4Q1B9L2_TREME</name>
<dbReference type="InterPro" id="IPR025602">
    <property type="entry name" value="BCP1_family"/>
</dbReference>
<dbReference type="PANTHER" id="PTHR13261:SF0">
    <property type="entry name" value="BRCA2 AND CDKN1A-INTERACTING PROTEIN"/>
    <property type="match status" value="1"/>
</dbReference>
<feature type="region of interest" description="Disordered" evidence="3">
    <location>
        <begin position="1"/>
        <end position="47"/>
    </location>
</feature>
<dbReference type="OrthoDB" id="27543at2759"/>
<dbReference type="AlphaFoldDB" id="A0A4Q1B9L2"/>
<comment type="similarity">
    <text evidence="1 2">Belongs to the BCP1 family.</text>
</comment>
<dbReference type="Pfam" id="PF13862">
    <property type="entry name" value="BCCIP"/>
    <property type="match status" value="1"/>
</dbReference>
<dbReference type="STRING" id="5217.A0A4Q1B9L2"/>
<dbReference type="GO" id="GO:0005634">
    <property type="term" value="C:nucleus"/>
    <property type="evidence" value="ECO:0007669"/>
    <property type="project" value="UniProtKB-SubCell"/>
</dbReference>
<accession>A0A4Q1B9L2</accession>
<keyword evidence="2" id="KW-0813">Transport</keyword>
<evidence type="ECO:0000256" key="2">
    <source>
        <dbReference type="PIRNR" id="PIRNR028983"/>
    </source>
</evidence>
<evidence type="ECO:0000256" key="1">
    <source>
        <dbReference type="ARBA" id="ARBA00006781"/>
    </source>
</evidence>
<comment type="caution">
    <text evidence="4">The sequence shown here is derived from an EMBL/GenBank/DDBJ whole genome shotgun (WGS) entry which is preliminary data.</text>
</comment>
<dbReference type="FunCoup" id="A0A4Q1B9L2">
    <property type="interactions" value="666"/>
</dbReference>
<keyword evidence="2" id="KW-0653">Protein transport</keyword>
<evidence type="ECO:0000313" key="5">
    <source>
        <dbReference type="Proteomes" id="UP000289152"/>
    </source>
</evidence>
<comment type="function">
    <text evidence="2">Involved in nuclear export, actin cytoskeleton organization and vesicular transport.</text>
</comment>
<sequence>MTSKPQLEAVSAEDAAMINEKPSKRPSGKRDMDEDDDDDDDESDSDVSMVNVDFDFYNLNPDVDQITVKRFLRQTLSTDEEMIDVHPLATLILEEASRMRVGSSIKTDGEESDPWGLLAAVDINRNRTNPSLSPLLSYLTSTLSPRSPLRIFFDFSSSPAISNSPFLLFSLRMLNLPLPLIPPLYTMLLSELTEAEESGRIPKITHFLLWGRGYRLEGNEESNGLDMVDGDGDGKGKGKGGQKRKRQQSGMIGLGSGSFPYHPEEEFIDKVASHVHTYPFKNSQKRDDDSLGVEQYGRLILVERDNLARAVKAMTDVK</sequence>
<dbReference type="EMBL" id="SDIL01000134">
    <property type="protein sequence ID" value="RXK35479.1"/>
    <property type="molecule type" value="Genomic_DNA"/>
</dbReference>
<keyword evidence="5" id="KW-1185">Reference proteome</keyword>
<reference evidence="4 5" key="1">
    <citation type="submission" date="2016-06" db="EMBL/GenBank/DDBJ databases">
        <title>Evolution of pathogenesis and genome organization in the Tremellales.</title>
        <authorList>
            <person name="Cuomo C."/>
            <person name="Litvintseva A."/>
            <person name="Heitman J."/>
            <person name="Chen Y."/>
            <person name="Sun S."/>
            <person name="Springer D."/>
            <person name="Dromer F."/>
            <person name="Young S."/>
            <person name="Zeng Q."/>
            <person name="Chapman S."/>
            <person name="Gujja S."/>
            <person name="Saif S."/>
            <person name="Birren B."/>
        </authorList>
    </citation>
    <scope>NUCLEOTIDE SEQUENCE [LARGE SCALE GENOMIC DNA]</scope>
    <source>
        <strain evidence="4 5">ATCC 28783</strain>
    </source>
</reference>
<dbReference type="PIRSF" id="PIRSF028983">
    <property type="entry name" value="BCP1"/>
    <property type="match status" value="1"/>
</dbReference>
<comment type="subcellular location">
    <subcellularLocation>
        <location evidence="2">Nucleus</location>
    </subcellularLocation>
</comment>
<keyword evidence="2" id="KW-0539">Nucleus</keyword>
<evidence type="ECO:0000313" key="4">
    <source>
        <dbReference type="EMBL" id="RXK35479.1"/>
    </source>
</evidence>
<evidence type="ECO:0000256" key="3">
    <source>
        <dbReference type="SAM" id="MobiDB-lite"/>
    </source>
</evidence>
<dbReference type="Proteomes" id="UP000289152">
    <property type="component" value="Unassembled WGS sequence"/>
</dbReference>
<dbReference type="VEuPathDB" id="FungiDB:TREMEDRAFT_73826"/>
<feature type="region of interest" description="Disordered" evidence="3">
    <location>
        <begin position="221"/>
        <end position="255"/>
    </location>
</feature>
<feature type="compositionally biased region" description="Basic residues" evidence="3">
    <location>
        <begin position="237"/>
        <end position="247"/>
    </location>
</feature>
<dbReference type="GO" id="GO:0015031">
    <property type="term" value="P:protein transport"/>
    <property type="evidence" value="ECO:0007669"/>
    <property type="project" value="UniProtKB-KW"/>
</dbReference>
<gene>
    <name evidence="4" type="ORF">M231_07257</name>
</gene>
<proteinExistence type="inferred from homology"/>
<organism evidence="4 5">
    <name type="scientific">Tremella mesenterica</name>
    <name type="common">Jelly fungus</name>
    <dbReference type="NCBI Taxonomy" id="5217"/>
    <lineage>
        <taxon>Eukaryota</taxon>
        <taxon>Fungi</taxon>
        <taxon>Dikarya</taxon>
        <taxon>Basidiomycota</taxon>
        <taxon>Agaricomycotina</taxon>
        <taxon>Tremellomycetes</taxon>
        <taxon>Tremellales</taxon>
        <taxon>Tremellaceae</taxon>
        <taxon>Tremella</taxon>
    </lineage>
</organism>